<dbReference type="InterPro" id="IPR008944">
    <property type="entry name" value="Phage_T4_Gp59"/>
</dbReference>
<organism evidence="3 4">
    <name type="scientific">Acinetobacter phage Acj9</name>
    <dbReference type="NCBI Taxonomy" id="760939"/>
    <lineage>
        <taxon>Viruses</taxon>
        <taxon>Duplodnaviria</taxon>
        <taxon>Heunggongvirae</taxon>
        <taxon>Uroviricota</taxon>
        <taxon>Caudoviricetes</taxon>
        <taxon>Pantevenvirales</taxon>
        <taxon>Straboviridae</taxon>
        <taxon>Twarogvirinae</taxon>
        <taxon>Acajnonavirus</taxon>
        <taxon>Acajnonavirus acj9</taxon>
    </lineage>
</organism>
<evidence type="ECO:0000313" key="4">
    <source>
        <dbReference type="Proteomes" id="UP000008731"/>
    </source>
</evidence>
<dbReference type="Gene3D" id="1.10.8.60">
    <property type="match status" value="1"/>
</dbReference>
<accession>E5EQ21</accession>
<dbReference type="Pfam" id="PF08993">
    <property type="entry name" value="T4_Gp59_N"/>
    <property type="match status" value="1"/>
</dbReference>
<keyword evidence="3" id="KW-0547">Nucleotide-binding</keyword>
<dbReference type="OrthoDB" id="7067at10239"/>
<dbReference type="GO" id="GO:0004386">
    <property type="term" value="F:helicase activity"/>
    <property type="evidence" value="ECO:0007669"/>
    <property type="project" value="UniProtKB-KW"/>
</dbReference>
<dbReference type="EMBL" id="HM004124">
    <property type="protein sequence ID" value="ADG60137.1"/>
    <property type="molecule type" value="Genomic_DNA"/>
</dbReference>
<dbReference type="Pfam" id="PF08994">
    <property type="entry name" value="T4_Gp59_C"/>
    <property type="match status" value="1"/>
</dbReference>
<dbReference type="InterPro" id="IPR023197">
    <property type="entry name" value="Phage_T4_Gp59_dom_sf"/>
</dbReference>
<reference evidence="3 4" key="1">
    <citation type="journal article" date="2010" name="Virol. J.">
        <title>Genomes of the T4-related bacteriophages as windows on microbial genome evolution.</title>
        <authorList>
            <person name="Petrov V.M."/>
            <person name="Ratnayaka S."/>
            <person name="Nolan J.M."/>
            <person name="Miller E.S."/>
            <person name="Karam J.D."/>
        </authorList>
    </citation>
    <scope>NUCLEOTIDE SEQUENCE [LARGE SCALE GENOMIC DNA]</scope>
</reference>
<dbReference type="Proteomes" id="UP000008731">
    <property type="component" value="Segment"/>
</dbReference>
<gene>
    <name evidence="3" type="primary">59</name>
    <name evidence="3" type="ORF">Acj9p237</name>
</gene>
<feature type="domain" description="Bacteriophage T4 Gp59 helicase assembly protein C-terminal" evidence="2">
    <location>
        <begin position="113"/>
        <end position="211"/>
    </location>
</feature>
<dbReference type="Gene3D" id="1.10.220.50">
    <property type="entry name" value="Bacteriophage T4, Gp59, helicase assembly protein, C-terminal domain"/>
    <property type="match status" value="1"/>
</dbReference>
<dbReference type="InterPro" id="IPR015086">
    <property type="entry name" value="Phage_T4_Gp59_C"/>
</dbReference>
<dbReference type="GeneID" id="9926671"/>
<evidence type="ECO:0000259" key="2">
    <source>
        <dbReference type="Pfam" id="PF08994"/>
    </source>
</evidence>
<dbReference type="RefSeq" id="YP_004010374.1">
    <property type="nucleotide sequence ID" value="NC_014663.1"/>
</dbReference>
<dbReference type="SUPFAM" id="SSF48493">
    <property type="entry name" value="gene 59 helicase assembly protein"/>
    <property type="match status" value="1"/>
</dbReference>
<feature type="domain" description="Bacteriophage T4 Gp59 helicase assembly protein N-terminal" evidence="1">
    <location>
        <begin position="14"/>
        <end position="106"/>
    </location>
</feature>
<dbReference type="HAMAP" id="MF_04156">
    <property type="entry name" value="HELIC_LOADER_T4"/>
    <property type="match status" value="1"/>
</dbReference>
<evidence type="ECO:0000259" key="1">
    <source>
        <dbReference type="Pfam" id="PF08993"/>
    </source>
</evidence>
<keyword evidence="3" id="KW-0378">Hydrolase</keyword>
<sequence>MVKLLLPHNNNIKIDGKSVFNLYLQLKNHFNGRRDVIKCEWRMKVSDSSYANRKDRFFFERLSTRFTLKELCLIFIGNLVSNQNAWIGEISDADPIEFYNVYLSRLRGIKSRFHDDVKNIYYFAKKIEAKSLNDIFVYNESTQTSYIFKLLQGGIISFETFIMLDSFLNIIEKHDQYDNIIWSSYSVRLKAYSKIFTCDPSECAKQFKLTIKSTAY</sequence>
<proteinExistence type="inferred from homology"/>
<dbReference type="InterPro" id="IPR037082">
    <property type="entry name" value="Phage_T4_Gp59_C_sf"/>
</dbReference>
<keyword evidence="4" id="KW-1185">Reference proteome</keyword>
<evidence type="ECO:0000313" key="3">
    <source>
        <dbReference type="EMBL" id="ADG60137.1"/>
    </source>
</evidence>
<protein>
    <submittedName>
        <fullName evidence="3">Gp59 loader of gp41 DNA helicase</fullName>
    </submittedName>
</protein>
<dbReference type="InterPro" id="IPR015085">
    <property type="entry name" value="Phage_T4_Gp59_N"/>
</dbReference>
<keyword evidence="3" id="KW-0067">ATP-binding</keyword>
<dbReference type="KEGG" id="vg:9926671"/>
<name>E5EQ21_9CAUD</name>
<keyword evidence="3" id="KW-0347">Helicase</keyword>